<dbReference type="GO" id="GO:0050661">
    <property type="term" value="F:NADP binding"/>
    <property type="evidence" value="ECO:0007669"/>
    <property type="project" value="TreeGrafter"/>
</dbReference>
<dbReference type="Gene3D" id="3.40.50.10860">
    <property type="entry name" value="Leucine Dehydrogenase, chain A, domain 1"/>
    <property type="match status" value="1"/>
</dbReference>
<gene>
    <name evidence="11" type="primary">aroK</name>
    <name evidence="14" type="ORF">SAMN04489746_0055</name>
</gene>
<evidence type="ECO:0000256" key="10">
    <source>
        <dbReference type="ARBA" id="ARBA00048567"/>
    </source>
</evidence>
<dbReference type="AlphaFoldDB" id="A0AB38A4D7"/>
<dbReference type="GO" id="GO:0005524">
    <property type="term" value="F:ATP binding"/>
    <property type="evidence" value="ECO:0007669"/>
    <property type="project" value="UniProtKB-UniRule"/>
</dbReference>
<dbReference type="CDD" id="cd00464">
    <property type="entry name" value="SK"/>
    <property type="match status" value="1"/>
</dbReference>
<comment type="catalytic activity">
    <reaction evidence="10 11">
        <text>shikimate + ATP = 3-phosphoshikimate + ADP + H(+)</text>
        <dbReference type="Rhea" id="RHEA:13121"/>
        <dbReference type="ChEBI" id="CHEBI:15378"/>
        <dbReference type="ChEBI" id="CHEBI:30616"/>
        <dbReference type="ChEBI" id="CHEBI:36208"/>
        <dbReference type="ChEBI" id="CHEBI:145989"/>
        <dbReference type="ChEBI" id="CHEBI:456216"/>
        <dbReference type="EC" id="2.7.1.71"/>
    </reaction>
</comment>
<evidence type="ECO:0000256" key="7">
    <source>
        <dbReference type="ARBA" id="ARBA00022777"/>
    </source>
</evidence>
<dbReference type="EC" id="2.7.1.71" evidence="3 11"/>
<feature type="binding site" evidence="11">
    <location>
        <position position="316"/>
    </location>
    <ligand>
        <name>substrate</name>
    </ligand>
</feature>
<comment type="caution">
    <text evidence="14">The sequence shown here is derived from an EMBL/GenBank/DDBJ whole genome shotgun (WGS) entry which is preliminary data.</text>
</comment>
<dbReference type="PANTHER" id="PTHR21089:SF1">
    <property type="entry name" value="BIFUNCTIONAL 3-DEHYDROQUINATE DEHYDRATASE_SHIKIMATE DEHYDROGENASE, CHLOROPLASTIC"/>
    <property type="match status" value="1"/>
</dbReference>
<keyword evidence="8 11" id="KW-0067">ATP-binding</keyword>
<evidence type="ECO:0000256" key="9">
    <source>
        <dbReference type="ARBA" id="ARBA00023141"/>
    </source>
</evidence>
<comment type="pathway">
    <text evidence="2">Metabolic intermediate biosynthesis; chorismate biosynthesis; chorismate from D-erythrose 4-phosphate and phosphoenolpyruvate: step 4/7.</text>
</comment>
<evidence type="ECO:0000256" key="12">
    <source>
        <dbReference type="SAM" id="MobiDB-lite"/>
    </source>
</evidence>
<comment type="subunit">
    <text evidence="11">Monomer.</text>
</comment>
<comment type="caution">
    <text evidence="11">Lacks conserved residue(s) required for the propagation of feature annotation.</text>
</comment>
<dbReference type="Proteomes" id="UP000183687">
    <property type="component" value="Unassembled WGS sequence"/>
</dbReference>
<dbReference type="Pfam" id="PF08501">
    <property type="entry name" value="Shikimate_dh_N"/>
    <property type="match status" value="1"/>
</dbReference>
<dbReference type="InterPro" id="IPR031322">
    <property type="entry name" value="Shikimate/glucono_kinase"/>
</dbReference>
<comment type="similarity">
    <text evidence="11">Belongs to the shikimate kinase family.</text>
</comment>
<dbReference type="HAMAP" id="MF_00109">
    <property type="entry name" value="Shikimate_kinase"/>
    <property type="match status" value="1"/>
</dbReference>
<feature type="binding site" evidence="11">
    <location>
        <position position="410"/>
    </location>
    <ligand>
        <name>substrate</name>
    </ligand>
</feature>
<dbReference type="InterPro" id="IPR036291">
    <property type="entry name" value="NAD(P)-bd_dom_sf"/>
</dbReference>
<dbReference type="InterPro" id="IPR013708">
    <property type="entry name" value="Shikimate_DH-bd_N"/>
</dbReference>
<accession>A0AB38A4D7</accession>
<evidence type="ECO:0000256" key="2">
    <source>
        <dbReference type="ARBA" id="ARBA00004871"/>
    </source>
</evidence>
<comment type="pathway">
    <text evidence="1 11">Metabolic intermediate biosynthesis; chorismate biosynthesis; chorismate from D-erythrose 4-phosphate and phosphoenolpyruvate: step 5/7.</text>
</comment>
<dbReference type="GO" id="GO:0005829">
    <property type="term" value="C:cytosol"/>
    <property type="evidence" value="ECO:0007669"/>
    <property type="project" value="TreeGrafter"/>
</dbReference>
<protein>
    <recommendedName>
        <fullName evidence="3 11">Shikimate kinase</fullName>
        <shortName evidence="11">SK</shortName>
        <ecNumber evidence="3 11">2.7.1.71</ecNumber>
    </recommendedName>
</protein>
<dbReference type="Gene3D" id="3.40.50.300">
    <property type="entry name" value="P-loop containing nucleotide triphosphate hydrolases"/>
    <property type="match status" value="1"/>
</dbReference>
<dbReference type="InterPro" id="IPR023000">
    <property type="entry name" value="Shikimate_kinase_CS"/>
</dbReference>
<keyword evidence="4 11" id="KW-0028">Amino-acid biosynthesis</keyword>
<dbReference type="CDD" id="cd01065">
    <property type="entry name" value="NAD_bind_Shikimate_DH"/>
    <property type="match status" value="1"/>
</dbReference>
<dbReference type="GO" id="GO:0009423">
    <property type="term" value="P:chorismate biosynthetic process"/>
    <property type="evidence" value="ECO:0007669"/>
    <property type="project" value="UniProtKB-UniRule"/>
</dbReference>
<feature type="binding site" evidence="11">
    <location>
        <position position="298"/>
    </location>
    <ligand>
        <name>Mg(2+)</name>
        <dbReference type="ChEBI" id="CHEBI:18420"/>
    </ligand>
</feature>
<comment type="subcellular location">
    <subcellularLocation>
        <location evidence="11">Cytoplasm</location>
    </subcellularLocation>
</comment>
<feature type="domain" description="Shikimate dehydrogenase substrate binding N-terminal" evidence="13">
    <location>
        <begin position="27"/>
        <end position="101"/>
    </location>
</feature>
<dbReference type="SUPFAM" id="SSF51735">
    <property type="entry name" value="NAD(P)-binding Rossmann-fold domains"/>
    <property type="match status" value="1"/>
</dbReference>
<feature type="binding site" evidence="11">
    <location>
        <begin position="294"/>
        <end position="299"/>
    </location>
    <ligand>
        <name>ATP</name>
        <dbReference type="ChEBI" id="CHEBI:30616"/>
    </ligand>
</feature>
<evidence type="ECO:0000256" key="3">
    <source>
        <dbReference type="ARBA" id="ARBA00012154"/>
    </source>
</evidence>
<feature type="region of interest" description="Disordered" evidence="12">
    <location>
        <begin position="1"/>
        <end position="21"/>
    </location>
</feature>
<dbReference type="RefSeq" id="WP_002563758.1">
    <property type="nucleotide sequence ID" value="NZ_CALJSN010000005.1"/>
</dbReference>
<keyword evidence="7 11" id="KW-0418">Kinase</keyword>
<dbReference type="Pfam" id="PF01202">
    <property type="entry name" value="SKI"/>
    <property type="match status" value="1"/>
</dbReference>
<evidence type="ECO:0000313" key="14">
    <source>
        <dbReference type="EMBL" id="SEB39440.1"/>
    </source>
</evidence>
<dbReference type="GO" id="GO:0004764">
    <property type="term" value="F:shikimate 3-dehydrogenase (NADP+) activity"/>
    <property type="evidence" value="ECO:0007669"/>
    <property type="project" value="InterPro"/>
</dbReference>
<dbReference type="SUPFAM" id="SSF53223">
    <property type="entry name" value="Aminoacid dehydrogenase-like, N-terminal domain"/>
    <property type="match status" value="1"/>
</dbReference>
<dbReference type="InterPro" id="IPR022893">
    <property type="entry name" value="Shikimate_DH_fam"/>
</dbReference>
<dbReference type="GO" id="GO:0008652">
    <property type="term" value="P:amino acid biosynthetic process"/>
    <property type="evidence" value="ECO:0007669"/>
    <property type="project" value="UniProtKB-KW"/>
</dbReference>
<proteinExistence type="inferred from homology"/>
<dbReference type="EMBL" id="FNSH01000001">
    <property type="protein sequence ID" value="SEB39440.1"/>
    <property type="molecule type" value="Genomic_DNA"/>
</dbReference>
<dbReference type="GO" id="GO:0004765">
    <property type="term" value="F:shikimate kinase activity"/>
    <property type="evidence" value="ECO:0007669"/>
    <property type="project" value="UniProtKB-UniRule"/>
</dbReference>
<feature type="binding site" evidence="11">
    <location>
        <position position="340"/>
    </location>
    <ligand>
        <name>substrate</name>
    </ligand>
</feature>
<evidence type="ECO:0000256" key="5">
    <source>
        <dbReference type="ARBA" id="ARBA00022679"/>
    </source>
</evidence>
<organism evidence="14 15">
    <name type="scientific">Atopobium minutum</name>
    <dbReference type="NCBI Taxonomy" id="1381"/>
    <lineage>
        <taxon>Bacteria</taxon>
        <taxon>Bacillati</taxon>
        <taxon>Actinomycetota</taxon>
        <taxon>Coriobacteriia</taxon>
        <taxon>Coriobacteriales</taxon>
        <taxon>Atopobiaceae</taxon>
        <taxon>Atopobium</taxon>
    </lineage>
</organism>
<feature type="binding site" evidence="11">
    <location>
        <position position="395"/>
    </location>
    <ligand>
        <name>ATP</name>
        <dbReference type="ChEBI" id="CHEBI:30616"/>
    </ligand>
</feature>
<sequence>MADQTHASAHNNPQNPATLIPSTPYGLVGRTLAHSWSSKIHAQLGSAPYAHYELEPEQLETFIHADGWQGLNVTIPYKRAAAQLADEHSQAVQELGAANTLVRLSNNTIYAENTDVLGFSWMLERFCTTQLAGNATDVLTNKKVLVLGSGGASRAICYVLKQVQAQPVVVSRTGTTTYTNLLPQHQDATLIVNTTPVGMYPHDSTSPVSQQTLQAFSQLKGVLDIVYNPIRTRLCQQAHQLAIPAQTGLSMLVAQAWASSKLWQQRALPEEYIEAIEKDLQRQILNITFIGMPGSGKSSTGRKLAHMLQRPFVDLDDATALACGMSPARYITQYGEAAFRDIETQVLAQYSHESGLIISCGGGVVTRPENHDLLHRNSVVVMIDRPLNELSVEDRPLSQTQGIQALAKQRMDLYYSWSDHVVQTTGSPQTDAEATKNLLDL</sequence>
<dbReference type="InterPro" id="IPR027417">
    <property type="entry name" value="P-loop_NTPase"/>
</dbReference>
<dbReference type="GO" id="GO:0019632">
    <property type="term" value="P:shikimate metabolic process"/>
    <property type="evidence" value="ECO:0007669"/>
    <property type="project" value="TreeGrafter"/>
</dbReference>
<comment type="cofactor">
    <cofactor evidence="11">
        <name>Mg(2+)</name>
        <dbReference type="ChEBI" id="CHEBI:18420"/>
    </cofactor>
    <text evidence="11">Binds 1 Mg(2+) ion per subunit.</text>
</comment>
<dbReference type="InterPro" id="IPR046346">
    <property type="entry name" value="Aminoacid_DH-like_N_sf"/>
</dbReference>
<keyword evidence="11" id="KW-0479">Metal-binding</keyword>
<dbReference type="PRINTS" id="PR01100">
    <property type="entry name" value="SHIKIMTKNASE"/>
</dbReference>
<dbReference type="PROSITE" id="PS01128">
    <property type="entry name" value="SHIKIMATE_KINASE"/>
    <property type="match status" value="1"/>
</dbReference>
<reference evidence="14 15" key="1">
    <citation type="submission" date="2016-10" db="EMBL/GenBank/DDBJ databases">
        <authorList>
            <person name="Varghese N."/>
            <person name="Submissions S."/>
        </authorList>
    </citation>
    <scope>NUCLEOTIDE SEQUENCE [LARGE SCALE GENOMIC DNA]</scope>
    <source>
        <strain evidence="14 15">DSM 20586</strain>
    </source>
</reference>
<evidence type="ECO:0000256" key="11">
    <source>
        <dbReference type="HAMAP-Rule" id="MF_00109"/>
    </source>
</evidence>
<dbReference type="GO" id="GO:0009073">
    <property type="term" value="P:aromatic amino acid family biosynthetic process"/>
    <property type="evidence" value="ECO:0007669"/>
    <property type="project" value="UniProtKB-KW"/>
</dbReference>
<comment type="function">
    <text evidence="11">Catalyzes the specific phosphorylation of the 3-hydroxyl group of shikimic acid using ATP as a cosubstrate.</text>
</comment>
<evidence type="ECO:0000256" key="4">
    <source>
        <dbReference type="ARBA" id="ARBA00022605"/>
    </source>
</evidence>
<dbReference type="PANTHER" id="PTHR21089">
    <property type="entry name" value="SHIKIMATE DEHYDROGENASE"/>
    <property type="match status" value="1"/>
</dbReference>
<keyword evidence="6 11" id="KW-0547">Nucleotide-binding</keyword>
<dbReference type="InterPro" id="IPR000623">
    <property type="entry name" value="Shikimate_kinase/TSH1"/>
</dbReference>
<evidence type="ECO:0000313" key="15">
    <source>
        <dbReference type="Proteomes" id="UP000183687"/>
    </source>
</evidence>
<dbReference type="GO" id="GO:0000287">
    <property type="term" value="F:magnesium ion binding"/>
    <property type="evidence" value="ECO:0007669"/>
    <property type="project" value="UniProtKB-UniRule"/>
</dbReference>
<evidence type="ECO:0000256" key="6">
    <source>
        <dbReference type="ARBA" id="ARBA00022741"/>
    </source>
</evidence>
<name>A0AB38A4D7_9ACTN</name>
<evidence type="ECO:0000259" key="13">
    <source>
        <dbReference type="Pfam" id="PF08501"/>
    </source>
</evidence>
<dbReference type="Gene3D" id="3.40.50.720">
    <property type="entry name" value="NAD(P)-binding Rossmann-like Domain"/>
    <property type="match status" value="1"/>
</dbReference>
<evidence type="ECO:0000256" key="1">
    <source>
        <dbReference type="ARBA" id="ARBA00004842"/>
    </source>
</evidence>
<dbReference type="SUPFAM" id="SSF52540">
    <property type="entry name" value="P-loop containing nucleoside triphosphate hydrolases"/>
    <property type="match status" value="1"/>
</dbReference>
<evidence type="ECO:0000256" key="8">
    <source>
        <dbReference type="ARBA" id="ARBA00022840"/>
    </source>
</evidence>
<feature type="binding site" evidence="11">
    <location>
        <position position="362"/>
    </location>
    <ligand>
        <name>substrate</name>
    </ligand>
</feature>
<keyword evidence="11" id="KW-0460">Magnesium</keyword>
<keyword evidence="5 11" id="KW-0808">Transferase</keyword>
<keyword evidence="9 11" id="KW-0057">Aromatic amino acid biosynthesis</keyword>
<keyword evidence="11" id="KW-0963">Cytoplasm</keyword>